<evidence type="ECO:0000313" key="3">
    <source>
        <dbReference type="Proteomes" id="UP000708208"/>
    </source>
</evidence>
<keyword evidence="3" id="KW-1185">Reference proteome</keyword>
<reference evidence="2" key="1">
    <citation type="submission" date="2021-06" db="EMBL/GenBank/DDBJ databases">
        <authorList>
            <person name="Hodson N. C."/>
            <person name="Mongue J. A."/>
            <person name="Jaron S. K."/>
        </authorList>
    </citation>
    <scope>NUCLEOTIDE SEQUENCE</scope>
</reference>
<dbReference type="Proteomes" id="UP000708208">
    <property type="component" value="Unassembled WGS sequence"/>
</dbReference>
<gene>
    <name evidence="2" type="ORF">AFUS01_LOCUS33798</name>
</gene>
<sequence length="156" mass="17256">MRKLLALNKLEEALKQGKSPDLASIQQNNDLSTSSNNWKPAVNAPTIPNNMLLHKINSMSSANNLNTNQLQSQANHLLRTQQLSNFLKANNLNLNHFNKNNHHQTVQNTPIQSTAQTPTNALIQSNNQVQNALANIPTLLALKAMALQKAQNIRPT</sequence>
<accession>A0A8J2KY00</accession>
<dbReference type="EMBL" id="CAJVCH010529984">
    <property type="protein sequence ID" value="CAG7823591.1"/>
    <property type="molecule type" value="Genomic_DNA"/>
</dbReference>
<evidence type="ECO:0000256" key="1">
    <source>
        <dbReference type="SAM" id="MobiDB-lite"/>
    </source>
</evidence>
<proteinExistence type="predicted"/>
<evidence type="ECO:0000313" key="2">
    <source>
        <dbReference type="EMBL" id="CAG7823591.1"/>
    </source>
</evidence>
<organism evidence="2 3">
    <name type="scientific">Allacma fusca</name>
    <dbReference type="NCBI Taxonomy" id="39272"/>
    <lineage>
        <taxon>Eukaryota</taxon>
        <taxon>Metazoa</taxon>
        <taxon>Ecdysozoa</taxon>
        <taxon>Arthropoda</taxon>
        <taxon>Hexapoda</taxon>
        <taxon>Collembola</taxon>
        <taxon>Symphypleona</taxon>
        <taxon>Sminthuridae</taxon>
        <taxon>Allacma</taxon>
    </lineage>
</organism>
<protein>
    <submittedName>
        <fullName evidence="2">Uncharacterized protein</fullName>
    </submittedName>
</protein>
<feature type="region of interest" description="Disordered" evidence="1">
    <location>
        <begin position="17"/>
        <end position="41"/>
    </location>
</feature>
<dbReference type="AlphaFoldDB" id="A0A8J2KY00"/>
<feature type="non-terminal residue" evidence="2">
    <location>
        <position position="156"/>
    </location>
</feature>
<name>A0A8J2KY00_9HEXA</name>
<feature type="compositionally biased region" description="Polar residues" evidence="1">
    <location>
        <begin position="24"/>
        <end position="38"/>
    </location>
</feature>
<comment type="caution">
    <text evidence="2">The sequence shown here is derived from an EMBL/GenBank/DDBJ whole genome shotgun (WGS) entry which is preliminary data.</text>
</comment>